<evidence type="ECO:0000313" key="5">
    <source>
        <dbReference type="Proteomes" id="UP000694569"/>
    </source>
</evidence>
<dbReference type="SMART" id="SM00369">
    <property type="entry name" value="LRR_TYP"/>
    <property type="match status" value="10"/>
</dbReference>
<evidence type="ECO:0000256" key="1">
    <source>
        <dbReference type="ARBA" id="ARBA00022614"/>
    </source>
</evidence>
<keyword evidence="5" id="KW-1185">Reference proteome</keyword>
<accession>A0A8C5R2H2</accession>
<dbReference type="InterPro" id="IPR050333">
    <property type="entry name" value="SLRP"/>
</dbReference>
<dbReference type="AlphaFoldDB" id="A0A8C5R2H2"/>
<dbReference type="PANTHER" id="PTHR45712:SF22">
    <property type="entry name" value="INSULIN-LIKE GROWTH FACTOR-BINDING PROTEIN COMPLEX ACID LABILE SUBUNIT"/>
    <property type="match status" value="1"/>
</dbReference>
<dbReference type="PROSITE" id="PS51450">
    <property type="entry name" value="LRR"/>
    <property type="match status" value="3"/>
</dbReference>
<dbReference type="InterPro" id="IPR003591">
    <property type="entry name" value="Leu-rich_rpt_typical-subtyp"/>
</dbReference>
<sequence>MMLPFIIILLRLYSLASLPSPVQTASCTTYLAKSRLVYSCQAQGLHAIPSPIPLETQILLLPFNNIPSVTKQSFPNLLSLQVLSLGAQKTTGSFIVGEAAFHHLPNLTSLDLGGNKNLILHPEAFKGLSKLEILLLDSNGLNESILESGIFSELYSLRKIDLSFNKLRRLRPDPSFLQLTSISSIALKLNKINSLCGDDLKNLQGRRLQLLDLSSNPLIFSDTLSCTNPFKNITLGTLDISSMAWDAKRVETFFTTISGTTVDYIKMRYSSLLGSGFGFQNLRNPNNDTFSGLNSSKVHTMDISHGFISHLTSRVFFGFSELLSLDISSNQISQITPGAFLGMGQLVSLNLSGNLIGEILSNSIQDLGSTSLKALDLSSNHIGAIQYGSMDILASLESLNLRDNALKRIPSVKLPQATLLLLSQNRIADTYGLSTFCPQAIILDLSSNQLTDLRSLLDILQLKFLKHLVLSRNKLSRCYPATTGKSATKSGLLTLDLSDNTLGKVWKFGHCEDIFMGLEQLQILNLSRNYLTSLPDNLFKGLLSLRALDLSMNQLLRIQSELFVGLTALKNLNLGRNNLVTLSSTSLDPLTSLKMIDLSELTFVCHCALSDLWNWVEAKNVTVQVDFDALSCTQASPMVAETSLVNFLRNC</sequence>
<dbReference type="Ensembl" id="ENSLLET00000048436.1">
    <property type="protein sequence ID" value="ENSLLEP00000046595.1"/>
    <property type="gene ID" value="ENSLLEG00000029521.1"/>
</dbReference>
<evidence type="ECO:0000256" key="3">
    <source>
        <dbReference type="SAM" id="SignalP"/>
    </source>
</evidence>
<keyword evidence="2" id="KW-0677">Repeat</keyword>
<reference evidence="4" key="1">
    <citation type="submission" date="2025-08" db="UniProtKB">
        <authorList>
            <consortium name="Ensembl"/>
        </authorList>
    </citation>
    <scope>IDENTIFICATION</scope>
</reference>
<feature type="chain" id="PRO_5034556062" description="Toll-like receptor 5L" evidence="3">
    <location>
        <begin position="25"/>
        <end position="651"/>
    </location>
</feature>
<dbReference type="PANTHER" id="PTHR45712">
    <property type="entry name" value="AGAP008170-PA"/>
    <property type="match status" value="1"/>
</dbReference>
<protein>
    <recommendedName>
        <fullName evidence="6">Toll-like receptor 5L</fullName>
    </recommendedName>
</protein>
<dbReference type="Pfam" id="PF13855">
    <property type="entry name" value="LRR_8"/>
    <property type="match status" value="4"/>
</dbReference>
<dbReference type="Gene3D" id="3.80.10.10">
    <property type="entry name" value="Ribonuclease Inhibitor"/>
    <property type="match status" value="3"/>
</dbReference>
<evidence type="ECO:0000256" key="2">
    <source>
        <dbReference type="ARBA" id="ARBA00022737"/>
    </source>
</evidence>
<dbReference type="SUPFAM" id="SSF52058">
    <property type="entry name" value="L domain-like"/>
    <property type="match status" value="2"/>
</dbReference>
<dbReference type="Pfam" id="PF00560">
    <property type="entry name" value="LRR_1"/>
    <property type="match status" value="1"/>
</dbReference>
<dbReference type="GeneTree" id="ENSGT00940000162464"/>
<keyword evidence="3" id="KW-0732">Signal</keyword>
<reference evidence="4" key="2">
    <citation type="submission" date="2025-09" db="UniProtKB">
        <authorList>
            <consortium name="Ensembl"/>
        </authorList>
    </citation>
    <scope>IDENTIFICATION</scope>
</reference>
<keyword evidence="1" id="KW-0433">Leucine-rich repeat</keyword>
<dbReference type="SMART" id="SM00364">
    <property type="entry name" value="LRR_BAC"/>
    <property type="match status" value="4"/>
</dbReference>
<name>A0A8C5R2H2_9ANUR</name>
<dbReference type="OrthoDB" id="2020019at2759"/>
<dbReference type="InterPro" id="IPR032675">
    <property type="entry name" value="LRR_dom_sf"/>
</dbReference>
<dbReference type="FunFam" id="3.80.10.10:FF:000306">
    <property type="entry name" value="Toll-like receptor 5"/>
    <property type="match status" value="1"/>
</dbReference>
<organism evidence="4 5">
    <name type="scientific">Leptobrachium leishanense</name>
    <name type="common">Leishan spiny toad</name>
    <dbReference type="NCBI Taxonomy" id="445787"/>
    <lineage>
        <taxon>Eukaryota</taxon>
        <taxon>Metazoa</taxon>
        <taxon>Chordata</taxon>
        <taxon>Craniata</taxon>
        <taxon>Vertebrata</taxon>
        <taxon>Euteleostomi</taxon>
        <taxon>Amphibia</taxon>
        <taxon>Batrachia</taxon>
        <taxon>Anura</taxon>
        <taxon>Pelobatoidea</taxon>
        <taxon>Megophryidae</taxon>
        <taxon>Leptobrachium</taxon>
    </lineage>
</organism>
<dbReference type="Proteomes" id="UP000694569">
    <property type="component" value="Unplaced"/>
</dbReference>
<proteinExistence type="predicted"/>
<feature type="signal peptide" evidence="3">
    <location>
        <begin position="1"/>
        <end position="24"/>
    </location>
</feature>
<evidence type="ECO:0000313" key="4">
    <source>
        <dbReference type="Ensembl" id="ENSLLEP00000046595.1"/>
    </source>
</evidence>
<dbReference type="InterPro" id="IPR001611">
    <property type="entry name" value="Leu-rich_rpt"/>
</dbReference>
<evidence type="ECO:0008006" key="6">
    <source>
        <dbReference type="Google" id="ProtNLM"/>
    </source>
</evidence>